<proteinExistence type="predicted"/>
<feature type="compositionally biased region" description="Low complexity" evidence="1">
    <location>
        <begin position="1"/>
        <end position="10"/>
    </location>
</feature>
<feature type="transmembrane region" description="Helical" evidence="2">
    <location>
        <begin position="66"/>
        <end position="89"/>
    </location>
</feature>
<dbReference type="EMBL" id="JAHXPT010000001">
    <property type="protein sequence ID" value="MBW6408801.1"/>
    <property type="molecule type" value="Genomic_DNA"/>
</dbReference>
<accession>A0ABS7AJG5</accession>
<keyword evidence="2" id="KW-0472">Membrane</keyword>
<feature type="transmembrane region" description="Helical" evidence="2">
    <location>
        <begin position="39"/>
        <end position="60"/>
    </location>
</feature>
<evidence type="ECO:0000313" key="3">
    <source>
        <dbReference type="EMBL" id="MBW6408801.1"/>
    </source>
</evidence>
<name>A0ABS7AJG5_9CLOT</name>
<reference evidence="3 4" key="1">
    <citation type="submission" date="2021-07" db="EMBL/GenBank/DDBJ databases">
        <title>Clostridium weizhouense sp. nov., an anaerobic bacterium isolated from activated sludge of Petroleum wastewater.</title>
        <authorList>
            <person name="Li Q."/>
        </authorList>
    </citation>
    <scope>NUCLEOTIDE SEQUENCE [LARGE SCALE GENOMIC DNA]</scope>
    <source>
        <strain evidence="3 4">YB-6</strain>
    </source>
</reference>
<keyword evidence="2" id="KW-0812">Transmembrane</keyword>
<comment type="caution">
    <text evidence="3">The sequence shown here is derived from an EMBL/GenBank/DDBJ whole genome shotgun (WGS) entry which is preliminary data.</text>
</comment>
<keyword evidence="4" id="KW-1185">Reference proteome</keyword>
<evidence type="ECO:0000256" key="2">
    <source>
        <dbReference type="SAM" id="Phobius"/>
    </source>
</evidence>
<sequence>MNEENNNMNEFETEENEVKTEETKLEKVQNKEVSFFKKILSNIIDQLIVLAMSGIILLIFKFILKLIGYNVIMPLGFLLIFYYIINVLYSSITENTKGKRSIGKKVFNIG</sequence>
<protein>
    <submittedName>
        <fullName evidence="3">RDD family protein</fullName>
    </submittedName>
</protein>
<dbReference type="RefSeq" id="WP_219777856.1">
    <property type="nucleotide sequence ID" value="NZ_JAHXPT010000001.1"/>
</dbReference>
<gene>
    <name evidence="3" type="ORF">KYD98_01690</name>
</gene>
<keyword evidence="2" id="KW-1133">Transmembrane helix</keyword>
<organism evidence="3 4">
    <name type="scientific">Clostridium weizhouense</name>
    <dbReference type="NCBI Taxonomy" id="2859781"/>
    <lineage>
        <taxon>Bacteria</taxon>
        <taxon>Bacillati</taxon>
        <taxon>Bacillota</taxon>
        <taxon>Clostridia</taxon>
        <taxon>Eubacteriales</taxon>
        <taxon>Clostridiaceae</taxon>
        <taxon>Clostridium</taxon>
    </lineage>
</organism>
<feature type="region of interest" description="Disordered" evidence="1">
    <location>
        <begin position="1"/>
        <end position="23"/>
    </location>
</feature>
<evidence type="ECO:0000313" key="4">
    <source>
        <dbReference type="Proteomes" id="UP001519921"/>
    </source>
</evidence>
<evidence type="ECO:0000256" key="1">
    <source>
        <dbReference type="SAM" id="MobiDB-lite"/>
    </source>
</evidence>
<dbReference type="Proteomes" id="UP001519921">
    <property type="component" value="Unassembled WGS sequence"/>
</dbReference>